<accession>A0A1W6MUD6</accession>
<reference evidence="2 3" key="1">
    <citation type="submission" date="2017-02" db="EMBL/GenBank/DDBJ databases">
        <authorList>
            <person name="Peterson S.W."/>
        </authorList>
    </citation>
    <scope>NUCLEOTIDE SEQUENCE [LARGE SCALE GENOMIC DNA]</scope>
    <source>
        <strain evidence="2 3">S285</strain>
    </source>
</reference>
<dbReference type="Proteomes" id="UP000193978">
    <property type="component" value="Chromosome"/>
</dbReference>
<feature type="region of interest" description="Disordered" evidence="1">
    <location>
        <begin position="14"/>
        <end position="92"/>
    </location>
</feature>
<evidence type="ECO:0000313" key="2">
    <source>
        <dbReference type="EMBL" id="ARN81211.1"/>
    </source>
</evidence>
<evidence type="ECO:0000313" key="3">
    <source>
        <dbReference type="Proteomes" id="UP000193978"/>
    </source>
</evidence>
<feature type="compositionally biased region" description="Polar residues" evidence="1">
    <location>
        <begin position="43"/>
        <end position="58"/>
    </location>
</feature>
<feature type="compositionally biased region" description="Basic and acidic residues" evidence="1">
    <location>
        <begin position="59"/>
        <end position="92"/>
    </location>
</feature>
<dbReference type="KEGG" id="mbry:B1812_09095"/>
<gene>
    <name evidence="2" type="ORF">B1812_09095</name>
</gene>
<sequence>MLQHFDLARFLIARTIPFERETRSPRNNRAPRSVIPPVKERAMNQTTSTGNEGEGNQTDAKRFNEEQAKALEGPEREALEKAEAEGRSHAKK</sequence>
<keyword evidence="3" id="KW-1185">Reference proteome</keyword>
<organism evidence="2 3">
    <name type="scientific">Methylocystis bryophila</name>
    <dbReference type="NCBI Taxonomy" id="655015"/>
    <lineage>
        <taxon>Bacteria</taxon>
        <taxon>Pseudomonadati</taxon>
        <taxon>Pseudomonadota</taxon>
        <taxon>Alphaproteobacteria</taxon>
        <taxon>Hyphomicrobiales</taxon>
        <taxon>Methylocystaceae</taxon>
        <taxon>Methylocystis</taxon>
    </lineage>
</organism>
<evidence type="ECO:0000256" key="1">
    <source>
        <dbReference type="SAM" id="MobiDB-lite"/>
    </source>
</evidence>
<name>A0A1W6MUD6_9HYPH</name>
<protein>
    <submittedName>
        <fullName evidence="2">Uncharacterized protein</fullName>
    </submittedName>
</protein>
<dbReference type="AlphaFoldDB" id="A0A1W6MUD6"/>
<dbReference type="EMBL" id="CP019948">
    <property type="protein sequence ID" value="ARN81211.1"/>
    <property type="molecule type" value="Genomic_DNA"/>
</dbReference>
<proteinExistence type="predicted"/>